<evidence type="ECO:0000313" key="6">
    <source>
        <dbReference type="EMBL" id="GAU26480.1"/>
    </source>
</evidence>
<sequence>MAEQSTLVQPSIPKFDGYYEHWSMLMENLIRSKELWTLIEEGVITALANATAEQLQLANESKLRDLKDIWDAMKRKYQDSTKFKRAQLQALQREFEILAMREGETVNEYFARTLAIVNRMTAHGERMEQFVIVEKILRSMTPKFNYVLCSIEESNDVTVLSVDELQSSLIVHEQRMKNQKDHIEEQTLKASSSGRGRGRSSQRGRGRGRQSKELVECFKCHKLGRYKNECLEWEENAHYAELKEKDMLLMAYSDLNDNCKEEAWYLNSGCSNRMVGNTEWLFEFDETFKESFKLGNDSKIAVEDKGNVKLNIVGKIHVITDVYYLPGLVKSLVEEQGDLSTLKLCLTFSVKDMTPEEAWSGSKPSVHHFRVFGCLAHTHVPDVHRKKLDGRSIKCVLFGVSEESKAYKLYDPAEKKIIVSKDVIFEETKGWDWDNKTVDKVDEAVSDTGDNSDIELENEQPASDTNEGSGSNNTNNEDAYLNHGNEDYVIDSDESNDIPPRLQNLAIALFSSSEDPMTYDEAVKSDKWKEAMKSELQSIEANDTWDLTTLPHGVKAIGVKWIFKIKYNEKGKIEKYKARLVAKGYSQRHGVDFDEVFAPIARWDTIRTVLSLAAYEGWCLSQLDVKSAFLHGELMENVYVEQPLGKNSILIVSVYVDDLIYTGNNQEMMDDFKRSMREKFAMSELGKMKYFLGIEVNQGKHGIFIHQQKYAYEILKRFGMQDCNKKKMIGCLMYLLATRPDLAFSMCLAARYMERPTEMHVVVVKRILRYIRGTLSLGIMYKYKTGKGLTVQGWSDSDYAGDYDDRRSTSGYVFTMGESVICWSSKKQPIVTLSTTEAEFVSVASYACHCIWLRNVLDHLYLKQSECTLINYDNSSSIKLSKNPIMHGRCQHIDVRYHFLRDLSKNGIIELK</sequence>
<reference evidence="7" key="1">
    <citation type="journal article" date="2017" name="Front. Plant Sci.">
        <title>Climate Clever Clovers: New Paradigm to Reduce the Environmental Footprint of Ruminants by Breeding Low Methanogenic Forages Utilizing Haplotype Variation.</title>
        <authorList>
            <person name="Kaur P."/>
            <person name="Appels R."/>
            <person name="Bayer P.E."/>
            <person name="Keeble-Gagnere G."/>
            <person name="Wang J."/>
            <person name="Hirakawa H."/>
            <person name="Shirasawa K."/>
            <person name="Vercoe P."/>
            <person name="Stefanova K."/>
            <person name="Durmic Z."/>
            <person name="Nichols P."/>
            <person name="Revell C."/>
            <person name="Isobe S.N."/>
            <person name="Edwards D."/>
            <person name="Erskine W."/>
        </authorList>
    </citation>
    <scope>NUCLEOTIDE SEQUENCE [LARGE SCALE GENOMIC DNA]</scope>
    <source>
        <strain evidence="7">cv. Daliak</strain>
    </source>
</reference>
<dbReference type="EMBL" id="DF973336">
    <property type="protein sequence ID" value="GAU26480.1"/>
    <property type="molecule type" value="Genomic_DNA"/>
</dbReference>
<name>A0A2Z6MS13_TRISU</name>
<feature type="region of interest" description="Disordered" evidence="2">
    <location>
        <begin position="445"/>
        <end position="481"/>
    </location>
</feature>
<dbReference type="PANTHER" id="PTHR11439">
    <property type="entry name" value="GAG-POL-RELATED RETROTRANSPOSON"/>
    <property type="match status" value="1"/>
</dbReference>
<proteinExistence type="predicted"/>
<keyword evidence="1" id="KW-0378">Hydrolase</keyword>
<dbReference type="Proteomes" id="UP000242715">
    <property type="component" value="Unassembled WGS sequence"/>
</dbReference>
<dbReference type="Pfam" id="PF25597">
    <property type="entry name" value="SH3_retrovirus"/>
    <property type="match status" value="1"/>
</dbReference>
<feature type="region of interest" description="Disordered" evidence="2">
    <location>
        <begin position="176"/>
        <end position="208"/>
    </location>
</feature>
<evidence type="ECO:0000256" key="2">
    <source>
        <dbReference type="SAM" id="MobiDB-lite"/>
    </source>
</evidence>
<dbReference type="InterPro" id="IPR013103">
    <property type="entry name" value="RVT_2"/>
</dbReference>
<evidence type="ECO:0000259" key="5">
    <source>
        <dbReference type="Pfam" id="PF25597"/>
    </source>
</evidence>
<evidence type="ECO:0000256" key="1">
    <source>
        <dbReference type="ARBA" id="ARBA00022750"/>
    </source>
</evidence>
<dbReference type="PANTHER" id="PTHR11439:SF517">
    <property type="entry name" value="CYSTEINE-RICH RLK (RECEPTOR-LIKE PROTEIN KINASE) 8"/>
    <property type="match status" value="1"/>
</dbReference>
<feature type="domain" description="Retrovirus-related Pol polyprotein from transposon TNT 1-94-like beta-barrel" evidence="4">
    <location>
        <begin position="264"/>
        <end position="333"/>
    </location>
</feature>
<dbReference type="Pfam" id="PF14223">
    <property type="entry name" value="Retrotran_gag_2"/>
    <property type="match status" value="1"/>
</dbReference>
<gene>
    <name evidence="6" type="ORF">TSUD_294490</name>
</gene>
<feature type="domain" description="Retroviral polymerase SH3-like" evidence="5">
    <location>
        <begin position="374"/>
        <end position="436"/>
    </location>
</feature>
<dbReference type="InterPro" id="IPR054722">
    <property type="entry name" value="PolX-like_BBD"/>
</dbReference>
<evidence type="ECO:0000259" key="4">
    <source>
        <dbReference type="Pfam" id="PF22936"/>
    </source>
</evidence>
<dbReference type="AlphaFoldDB" id="A0A2Z6MS13"/>
<dbReference type="SUPFAM" id="SSF56672">
    <property type="entry name" value="DNA/RNA polymerases"/>
    <property type="match status" value="1"/>
</dbReference>
<accession>A0A2Z6MS13</accession>
<dbReference type="Pfam" id="PF07727">
    <property type="entry name" value="RVT_2"/>
    <property type="match status" value="1"/>
</dbReference>
<dbReference type="GO" id="GO:0004190">
    <property type="term" value="F:aspartic-type endopeptidase activity"/>
    <property type="evidence" value="ECO:0007669"/>
    <property type="project" value="UniProtKB-KW"/>
</dbReference>
<feature type="compositionally biased region" description="Basic and acidic residues" evidence="2">
    <location>
        <begin position="176"/>
        <end position="187"/>
    </location>
</feature>
<evidence type="ECO:0000259" key="3">
    <source>
        <dbReference type="Pfam" id="PF07727"/>
    </source>
</evidence>
<dbReference type="InterPro" id="IPR057670">
    <property type="entry name" value="SH3_retrovirus"/>
</dbReference>
<keyword evidence="1" id="KW-0645">Protease</keyword>
<dbReference type="InterPro" id="IPR043502">
    <property type="entry name" value="DNA/RNA_pol_sf"/>
</dbReference>
<keyword evidence="1" id="KW-0064">Aspartyl protease</keyword>
<organism evidence="6 7">
    <name type="scientific">Trifolium subterraneum</name>
    <name type="common">Subterranean clover</name>
    <dbReference type="NCBI Taxonomy" id="3900"/>
    <lineage>
        <taxon>Eukaryota</taxon>
        <taxon>Viridiplantae</taxon>
        <taxon>Streptophyta</taxon>
        <taxon>Embryophyta</taxon>
        <taxon>Tracheophyta</taxon>
        <taxon>Spermatophyta</taxon>
        <taxon>Magnoliopsida</taxon>
        <taxon>eudicotyledons</taxon>
        <taxon>Gunneridae</taxon>
        <taxon>Pentapetalae</taxon>
        <taxon>rosids</taxon>
        <taxon>fabids</taxon>
        <taxon>Fabales</taxon>
        <taxon>Fabaceae</taxon>
        <taxon>Papilionoideae</taxon>
        <taxon>50 kb inversion clade</taxon>
        <taxon>NPAAA clade</taxon>
        <taxon>Hologalegina</taxon>
        <taxon>IRL clade</taxon>
        <taxon>Trifolieae</taxon>
        <taxon>Trifolium</taxon>
    </lineage>
</organism>
<evidence type="ECO:0000313" key="7">
    <source>
        <dbReference type="Proteomes" id="UP000242715"/>
    </source>
</evidence>
<feature type="compositionally biased region" description="Low complexity" evidence="2">
    <location>
        <begin position="464"/>
        <end position="478"/>
    </location>
</feature>
<keyword evidence="7" id="KW-1185">Reference proteome</keyword>
<feature type="compositionally biased region" description="Basic residues" evidence="2">
    <location>
        <begin position="196"/>
        <end position="208"/>
    </location>
</feature>
<protein>
    <submittedName>
        <fullName evidence="6">Uncharacterized protein</fullName>
    </submittedName>
</protein>
<dbReference type="Pfam" id="PF22936">
    <property type="entry name" value="Pol_BBD"/>
    <property type="match status" value="1"/>
</dbReference>
<feature type="domain" description="Reverse transcriptase Ty1/copia-type" evidence="3">
    <location>
        <begin position="542"/>
        <end position="647"/>
    </location>
</feature>
<dbReference type="OrthoDB" id="783026at2759"/>
<dbReference type="CDD" id="cd09272">
    <property type="entry name" value="RNase_HI_RT_Ty1"/>
    <property type="match status" value="1"/>
</dbReference>